<dbReference type="PRINTS" id="PR00119">
    <property type="entry name" value="CATATPASE"/>
</dbReference>
<dbReference type="PRINTS" id="PR00120">
    <property type="entry name" value="HATPASE"/>
</dbReference>
<dbReference type="RefSeq" id="WP_219965929.1">
    <property type="nucleotide sequence ID" value="NZ_JAGFNZ010000005.1"/>
</dbReference>
<name>A0ABS7DQZ7_9FIRM</name>
<feature type="domain" description="P-type ATPase A" evidence="7">
    <location>
        <begin position="98"/>
        <end position="196"/>
    </location>
</feature>
<accession>A0ABS7DQZ7</accession>
<dbReference type="InterPro" id="IPR023298">
    <property type="entry name" value="ATPase_P-typ_TM_dom_sf"/>
</dbReference>
<feature type="transmembrane region" description="Helical" evidence="6">
    <location>
        <begin position="661"/>
        <end position="681"/>
    </location>
</feature>
<dbReference type="NCBIfam" id="TIGR01494">
    <property type="entry name" value="ATPase_P-type"/>
    <property type="match status" value="2"/>
</dbReference>
<evidence type="ECO:0000256" key="6">
    <source>
        <dbReference type="SAM" id="Phobius"/>
    </source>
</evidence>
<evidence type="ECO:0000313" key="9">
    <source>
        <dbReference type="Proteomes" id="UP000719942"/>
    </source>
</evidence>
<dbReference type="InterPro" id="IPR001757">
    <property type="entry name" value="P_typ_ATPase"/>
</dbReference>
<keyword evidence="4 6" id="KW-1133">Transmembrane helix</keyword>
<dbReference type="Gene3D" id="3.40.1110.10">
    <property type="entry name" value="Calcium-transporting ATPase, cytoplasmic domain N"/>
    <property type="match status" value="1"/>
</dbReference>
<dbReference type="InterPro" id="IPR059000">
    <property type="entry name" value="ATPase_P-type_domA"/>
</dbReference>
<evidence type="ECO:0000256" key="3">
    <source>
        <dbReference type="ARBA" id="ARBA00022967"/>
    </source>
</evidence>
<dbReference type="Gene3D" id="1.20.1110.10">
    <property type="entry name" value="Calcium-transporting ATPase, transmembrane domain"/>
    <property type="match status" value="1"/>
</dbReference>
<dbReference type="SFLD" id="SFLDF00027">
    <property type="entry name" value="p-type_atpase"/>
    <property type="match status" value="1"/>
</dbReference>
<dbReference type="InterPro" id="IPR036412">
    <property type="entry name" value="HAD-like_sf"/>
</dbReference>
<feature type="transmembrane region" description="Helical" evidence="6">
    <location>
        <begin position="619"/>
        <end position="641"/>
    </location>
</feature>
<feature type="transmembrane region" description="Helical" evidence="6">
    <location>
        <begin position="717"/>
        <end position="740"/>
    </location>
</feature>
<dbReference type="SFLD" id="SFLDG00002">
    <property type="entry name" value="C1.7:_P-type_atpase_like"/>
    <property type="match status" value="1"/>
</dbReference>
<evidence type="ECO:0000313" key="8">
    <source>
        <dbReference type="EMBL" id="MBW7573516.1"/>
    </source>
</evidence>
<evidence type="ECO:0000256" key="1">
    <source>
        <dbReference type="ARBA" id="ARBA00004141"/>
    </source>
</evidence>
<dbReference type="Pfam" id="PF00122">
    <property type="entry name" value="E1-E2_ATPase"/>
    <property type="match status" value="1"/>
</dbReference>
<reference evidence="8 9" key="1">
    <citation type="submission" date="2021-03" db="EMBL/GenBank/DDBJ databases">
        <title>Caproiciproducens sp. nov. isolated from feces of cow.</title>
        <authorList>
            <person name="Choi J.-Y."/>
        </authorList>
    </citation>
    <scope>NUCLEOTIDE SEQUENCE [LARGE SCALE GENOMIC DNA]</scope>
    <source>
        <strain evidence="8 9">AGMB10547</strain>
    </source>
</reference>
<dbReference type="Gene3D" id="2.70.150.10">
    <property type="entry name" value="Calcium-transporting ATPase, cytoplasmic transduction domain A"/>
    <property type="match status" value="1"/>
</dbReference>
<dbReference type="SUPFAM" id="SSF56784">
    <property type="entry name" value="HAD-like"/>
    <property type="match status" value="1"/>
</dbReference>
<dbReference type="PANTHER" id="PTHR42861">
    <property type="entry name" value="CALCIUM-TRANSPORTING ATPASE"/>
    <property type="match status" value="1"/>
</dbReference>
<sequence>MMDENGISGLSAEQVAARQKQGLVNGTEEIKTKTVGQIIHTNLITPFNILNAILAGLILMVGSYKNLLFMGVIISNTLIGIVQEIKAKKTIDRLKLIAAPKAHVLRDGAKQDIPVSDLVLDDIMVLASGNQICADCIVVQGECEVNEALITGEADLVAKKAGDRLLSGSFIGSGSCLAKVEHIGAENYASKITQSAKYLKKPNSEIMTWINKIIKYIGFSIIPIGLLLFYKQLYLSGQPFNRAVVSTVAALIGMIPEGLVLLTSVVLAVSVLRLAHHKALVQDLYSIETLARVDTLCLDKTGTITEGTMQMDAIVPLCDISRQETEDAVAALVNAVNDDNPTANALKALDRNPPPWKCAATVAFSSARKWSGASFHETGSFVLGAGEFILKEGFEKIRQVVEKYSSQGQRVLLLAHSESPLGKGDLPADISPLALILLSDKIRKNAKKTLEYFSAQGVDIKVISGDNPVTVANIAKKAGLRDAGNYVDATTLKSYEEIKTAAVSFSVFGRVTPQQKLDLVKALKEQNRTVAMTGDGVNDVLALKESDCSIAMASGSDASKTVSQVVLLDSDFASMPRIVNEGRRSINNLQRSASLFLVKAMFSAIIAVLFIFFTCDYPFQPIQFTLINAVTIGYPSFILALEPNRERIHGKFIVNVIKKALPGALTMVLNIVLLVFISGYLNFTPEQISTMAVIITGYTGLMTLFKVCMPFNLKHAALFSSMSAAFILALIFFKPLFAVVGLTLPMVLVLVPMLIVATSLMTAILHMVEKVIMKKIGS</sequence>
<proteinExistence type="predicted"/>
<dbReference type="InterPro" id="IPR044492">
    <property type="entry name" value="P_typ_ATPase_HD_dom"/>
</dbReference>
<gene>
    <name evidence="8" type="ORF">J5W02_11920</name>
</gene>
<dbReference type="Gene3D" id="3.40.50.1000">
    <property type="entry name" value="HAD superfamily/HAD-like"/>
    <property type="match status" value="1"/>
</dbReference>
<evidence type="ECO:0000256" key="4">
    <source>
        <dbReference type="ARBA" id="ARBA00022989"/>
    </source>
</evidence>
<dbReference type="Proteomes" id="UP000719942">
    <property type="component" value="Unassembled WGS sequence"/>
</dbReference>
<dbReference type="SUPFAM" id="SSF81665">
    <property type="entry name" value="Calcium ATPase, transmembrane domain M"/>
    <property type="match status" value="1"/>
</dbReference>
<dbReference type="SUPFAM" id="SSF81653">
    <property type="entry name" value="Calcium ATPase, transduction domain A"/>
    <property type="match status" value="1"/>
</dbReference>
<organism evidence="8 9">
    <name type="scientific">Caproiciproducens faecalis</name>
    <dbReference type="NCBI Taxonomy" id="2820301"/>
    <lineage>
        <taxon>Bacteria</taxon>
        <taxon>Bacillati</taxon>
        <taxon>Bacillota</taxon>
        <taxon>Clostridia</taxon>
        <taxon>Eubacteriales</taxon>
        <taxon>Acutalibacteraceae</taxon>
        <taxon>Caproiciproducens</taxon>
    </lineage>
</organism>
<protein>
    <submittedName>
        <fullName evidence="8">Cation-translocating P-type ATPase</fullName>
    </submittedName>
</protein>
<keyword evidence="9" id="KW-1185">Reference proteome</keyword>
<dbReference type="InterPro" id="IPR008250">
    <property type="entry name" value="ATPase_P-typ_transduc_dom_A_sf"/>
</dbReference>
<comment type="caution">
    <text evidence="8">The sequence shown here is derived from an EMBL/GenBank/DDBJ whole genome shotgun (WGS) entry which is preliminary data.</text>
</comment>
<evidence type="ECO:0000256" key="2">
    <source>
        <dbReference type="ARBA" id="ARBA00022692"/>
    </source>
</evidence>
<dbReference type="Pfam" id="PF00702">
    <property type="entry name" value="Hydrolase"/>
    <property type="match status" value="1"/>
</dbReference>
<dbReference type="InterPro" id="IPR023299">
    <property type="entry name" value="ATPase_P-typ_cyto_dom_N"/>
</dbReference>
<feature type="transmembrane region" description="Helical" evidence="6">
    <location>
        <begin position="213"/>
        <end position="230"/>
    </location>
</feature>
<keyword evidence="2 6" id="KW-0812">Transmembrane</keyword>
<comment type="subcellular location">
    <subcellularLocation>
        <location evidence="1">Membrane</location>
        <topology evidence="1">Multi-pass membrane protein</topology>
    </subcellularLocation>
</comment>
<dbReference type="PROSITE" id="PS00154">
    <property type="entry name" value="ATPASE_E1_E2"/>
    <property type="match status" value="1"/>
</dbReference>
<evidence type="ECO:0000259" key="7">
    <source>
        <dbReference type="Pfam" id="PF00122"/>
    </source>
</evidence>
<feature type="transmembrane region" description="Helical" evidence="6">
    <location>
        <begin position="250"/>
        <end position="272"/>
    </location>
</feature>
<feature type="transmembrane region" description="Helical" evidence="6">
    <location>
        <begin position="67"/>
        <end position="85"/>
    </location>
</feature>
<feature type="transmembrane region" description="Helical" evidence="6">
    <location>
        <begin position="43"/>
        <end position="61"/>
    </location>
</feature>
<feature type="transmembrane region" description="Helical" evidence="6">
    <location>
        <begin position="746"/>
        <end position="768"/>
    </location>
</feature>
<dbReference type="InterPro" id="IPR018303">
    <property type="entry name" value="ATPase_P-typ_P_site"/>
</dbReference>
<dbReference type="CDD" id="cd02609">
    <property type="entry name" value="P-type_ATPase"/>
    <property type="match status" value="1"/>
</dbReference>
<dbReference type="EMBL" id="JAGFNZ010000005">
    <property type="protein sequence ID" value="MBW7573516.1"/>
    <property type="molecule type" value="Genomic_DNA"/>
</dbReference>
<evidence type="ECO:0000256" key="5">
    <source>
        <dbReference type="ARBA" id="ARBA00023136"/>
    </source>
</evidence>
<feature type="transmembrane region" description="Helical" evidence="6">
    <location>
        <begin position="593"/>
        <end position="613"/>
    </location>
</feature>
<dbReference type="InterPro" id="IPR023214">
    <property type="entry name" value="HAD_sf"/>
</dbReference>
<dbReference type="SFLD" id="SFLDS00003">
    <property type="entry name" value="Haloacid_Dehalogenase"/>
    <property type="match status" value="1"/>
</dbReference>
<dbReference type="SUPFAM" id="SSF81660">
    <property type="entry name" value="Metal cation-transporting ATPase, ATP-binding domain N"/>
    <property type="match status" value="1"/>
</dbReference>
<keyword evidence="5 6" id="KW-0472">Membrane</keyword>
<keyword evidence="3" id="KW-1278">Translocase</keyword>
<feature type="transmembrane region" description="Helical" evidence="6">
    <location>
        <begin position="687"/>
        <end position="705"/>
    </location>
</feature>